<organism evidence="7 8">
    <name type="scientific">Colletotrichum tabaci</name>
    <dbReference type="NCBI Taxonomy" id="1209068"/>
    <lineage>
        <taxon>Eukaryota</taxon>
        <taxon>Fungi</taxon>
        <taxon>Dikarya</taxon>
        <taxon>Ascomycota</taxon>
        <taxon>Pezizomycotina</taxon>
        <taxon>Sordariomycetes</taxon>
        <taxon>Hypocreomycetidae</taxon>
        <taxon>Glomerellales</taxon>
        <taxon>Glomerellaceae</taxon>
        <taxon>Colletotrichum</taxon>
        <taxon>Colletotrichum destructivum species complex</taxon>
    </lineage>
</organism>
<feature type="chain" id="PRO_5043384594" description="LysM domain-containing protein" evidence="4">
    <location>
        <begin position="23"/>
        <end position="423"/>
    </location>
</feature>
<reference evidence="7 8" key="1">
    <citation type="submission" date="2023-04" db="EMBL/GenBank/DDBJ databases">
        <title>Colletotrichum tabacum stain YC1 causing leaf anthracnose on Nicotiana tabacum(L.) cv.</title>
        <authorList>
            <person name="Ji Z."/>
            <person name="Wang M."/>
            <person name="Zhang J."/>
            <person name="Wang N."/>
            <person name="Zhou Z."/>
        </authorList>
    </citation>
    <scope>NUCLEOTIDE SEQUENCE [LARGE SCALE GENOMIC DNA]</scope>
    <source>
        <strain evidence="7 8">YC1</strain>
    </source>
</reference>
<evidence type="ECO:0000256" key="4">
    <source>
        <dbReference type="SAM" id="SignalP"/>
    </source>
</evidence>
<dbReference type="PANTHER" id="PTHR34997:SF1">
    <property type="entry name" value="PEPTIDOGLYCAN-BINDING LYSIN DOMAIN"/>
    <property type="match status" value="1"/>
</dbReference>
<dbReference type="SUPFAM" id="SSF54106">
    <property type="entry name" value="LysM domain"/>
    <property type="match status" value="2"/>
</dbReference>
<feature type="domain" description="LysM" evidence="6">
    <location>
        <begin position="298"/>
        <end position="344"/>
    </location>
</feature>
<name>A0AAV9TH92_9PEZI</name>
<evidence type="ECO:0008006" key="9">
    <source>
        <dbReference type="Google" id="ProtNLM"/>
    </source>
</evidence>
<protein>
    <recommendedName>
        <fullName evidence="9">LysM domain-containing protein</fullName>
    </recommendedName>
</protein>
<keyword evidence="4" id="KW-0732">Signal</keyword>
<dbReference type="PANTHER" id="PTHR34997">
    <property type="entry name" value="AM15"/>
    <property type="match status" value="1"/>
</dbReference>
<dbReference type="Pfam" id="PF01822">
    <property type="entry name" value="WSC"/>
    <property type="match status" value="1"/>
</dbReference>
<evidence type="ECO:0000259" key="6">
    <source>
        <dbReference type="PROSITE" id="PS51782"/>
    </source>
</evidence>
<comment type="caution">
    <text evidence="7">The sequence shown here is derived from an EMBL/GenBank/DDBJ whole genome shotgun (WGS) entry which is preliminary data.</text>
</comment>
<accession>A0AAV9TH92</accession>
<dbReference type="PROSITE" id="PS51782">
    <property type="entry name" value="LYSM"/>
    <property type="match status" value="2"/>
</dbReference>
<evidence type="ECO:0000256" key="1">
    <source>
        <dbReference type="ARBA" id="ARBA00022669"/>
    </source>
</evidence>
<dbReference type="InterPro" id="IPR018392">
    <property type="entry name" value="LysM"/>
</dbReference>
<dbReference type="Pfam" id="PF01476">
    <property type="entry name" value="LysM"/>
    <property type="match status" value="2"/>
</dbReference>
<proteinExistence type="inferred from homology"/>
<dbReference type="CDD" id="cd00118">
    <property type="entry name" value="LysM"/>
    <property type="match status" value="2"/>
</dbReference>
<evidence type="ECO:0000256" key="3">
    <source>
        <dbReference type="ARBA" id="ARBA00044955"/>
    </source>
</evidence>
<evidence type="ECO:0000256" key="2">
    <source>
        <dbReference type="ARBA" id="ARBA00023026"/>
    </source>
</evidence>
<gene>
    <name evidence="7" type="ORF">QIS74_04869</name>
</gene>
<dbReference type="AlphaFoldDB" id="A0AAV9TH92"/>
<evidence type="ECO:0000313" key="7">
    <source>
        <dbReference type="EMBL" id="KAK6221140.1"/>
    </source>
</evidence>
<keyword evidence="8" id="KW-1185">Reference proteome</keyword>
<dbReference type="InterPro" id="IPR002889">
    <property type="entry name" value="WSC_carb-bd"/>
</dbReference>
<dbReference type="EMBL" id="JASAOK010000023">
    <property type="protein sequence ID" value="KAK6221140.1"/>
    <property type="molecule type" value="Genomic_DNA"/>
</dbReference>
<comment type="similarity">
    <text evidence="3">Belongs to the secreted LysM effector family.</text>
</comment>
<dbReference type="GO" id="GO:0008061">
    <property type="term" value="F:chitin binding"/>
    <property type="evidence" value="ECO:0007669"/>
    <property type="project" value="UniProtKB-KW"/>
</dbReference>
<dbReference type="InterPro" id="IPR052210">
    <property type="entry name" value="LysM1-like"/>
</dbReference>
<dbReference type="Proteomes" id="UP001327957">
    <property type="component" value="Unassembled WGS sequence"/>
</dbReference>
<keyword evidence="1" id="KW-0147">Chitin-binding</keyword>
<feature type="domain" description="LysM" evidence="6">
    <location>
        <begin position="374"/>
        <end position="420"/>
    </location>
</feature>
<evidence type="ECO:0000259" key="5">
    <source>
        <dbReference type="PROSITE" id="PS51212"/>
    </source>
</evidence>
<dbReference type="Gene3D" id="3.10.350.10">
    <property type="entry name" value="LysM domain"/>
    <property type="match status" value="2"/>
</dbReference>
<feature type="domain" description="WSC" evidence="5">
    <location>
        <begin position="121"/>
        <end position="215"/>
    </location>
</feature>
<dbReference type="PROSITE" id="PS51212">
    <property type="entry name" value="WSC"/>
    <property type="match status" value="1"/>
</dbReference>
<dbReference type="InterPro" id="IPR036779">
    <property type="entry name" value="LysM_dom_sf"/>
</dbReference>
<dbReference type="SMART" id="SM00257">
    <property type="entry name" value="LysM"/>
    <property type="match status" value="2"/>
</dbReference>
<dbReference type="SMART" id="SM00321">
    <property type="entry name" value="WSC"/>
    <property type="match status" value="1"/>
</dbReference>
<keyword evidence="2" id="KW-0843">Virulence</keyword>
<sequence>MMKTSWLLSLVELALLAHKASCTNTPLLPYDPETTSDCADWFNNEHDKTCEWVRDYFKATPDEFSRWNPSVGLDCKPWYNWNSYCVITWTKVNATQTTTSTTITTSSPTSTAPTLGPSPTAWTNMGCYVEDPEMPLLDINFTPNGDPSLSVPKCWQNCYRRFYQYAGLQNGNQCWCGSYVGGEWAANQTDCNLPCTGNPSTFCGGPGLLQIYKAEENVPPATATGAASATTTTASDAKNDSGAVKNPDCGGLWANAYACVSVVGHTPGNPLPATTTTAGNSIATPTPIQPNMVGNCDLFYKVKSGDTCAIVASSNGITVQQITTWNPSVKSDCTALWLDYYICTSIVGHTPTTPGNGIQTPTPIQSGMTTSCKSFHFVTSGQTCQVITTRYGITQADFFKWNPAVKADCTGMWANAYVCVAVL</sequence>
<feature type="signal peptide" evidence="4">
    <location>
        <begin position="1"/>
        <end position="22"/>
    </location>
</feature>
<evidence type="ECO:0000313" key="8">
    <source>
        <dbReference type="Proteomes" id="UP001327957"/>
    </source>
</evidence>